<organism evidence="1 2">
    <name type="scientific">Streptomyces morookaense</name>
    <name type="common">Streptoverticillium morookaense</name>
    <dbReference type="NCBI Taxonomy" id="1970"/>
    <lineage>
        <taxon>Bacteria</taxon>
        <taxon>Bacillati</taxon>
        <taxon>Actinomycetota</taxon>
        <taxon>Actinomycetes</taxon>
        <taxon>Kitasatosporales</taxon>
        <taxon>Streptomycetaceae</taxon>
        <taxon>Streptomyces</taxon>
    </lineage>
</organism>
<accession>A0A7Y7AZ69</accession>
<keyword evidence="2" id="KW-1185">Reference proteome</keyword>
<comment type="caution">
    <text evidence="1">The sequence shown here is derived from an EMBL/GenBank/DDBJ whole genome shotgun (WGS) entry which is preliminary data.</text>
</comment>
<evidence type="ECO:0000313" key="2">
    <source>
        <dbReference type="Proteomes" id="UP000587462"/>
    </source>
</evidence>
<proteinExistence type="predicted"/>
<dbReference type="RefSeq" id="WP_171077859.1">
    <property type="nucleotide sequence ID" value="NZ_BNBU01000007.1"/>
</dbReference>
<gene>
    <name evidence="1" type="ORF">HG542_00095</name>
</gene>
<dbReference type="Proteomes" id="UP000587462">
    <property type="component" value="Unassembled WGS sequence"/>
</dbReference>
<evidence type="ECO:0000313" key="1">
    <source>
        <dbReference type="EMBL" id="NVK76054.1"/>
    </source>
</evidence>
<dbReference type="AlphaFoldDB" id="A0A7Y7AZ69"/>
<reference evidence="1 2" key="1">
    <citation type="submission" date="2020-04" db="EMBL/GenBank/DDBJ databases">
        <title>Draft Genome Sequence of Streptomyces morookaense DSM 40503, an 8-azaguanine-producing strain.</title>
        <authorList>
            <person name="Qi J."/>
            <person name="Gao J.-M."/>
        </authorList>
    </citation>
    <scope>NUCLEOTIDE SEQUENCE [LARGE SCALE GENOMIC DNA]</scope>
    <source>
        <strain evidence="1 2">DSM 40503</strain>
    </source>
</reference>
<name>A0A7Y7AZ69_STRMO</name>
<sequence length="337" mass="35699">MAAYATFGLAPATRAGALLADGAYEVHREFLDFVVDGRPLLARLADVDGVSPLAADLGPTVFTSQVRALLLEGLPPLPGGRHVLYACPECEGLECGVVTAVIERDGADVVWRDFVWQTAPAPDPVRDGYRGVGPFRFRSAEYRAVLERLLADGVCGARRVLLVGPRVALFARLAAALRSIGIGAEITRDAAGAHAAEIRTYGAVAFERDVGEDERAAVRAAFAAAGSDAVFIEAPAPAVPLLVAQVEQALQHASHTLRRLTGLTAGAGRAHVGVAAACRVRLTGYRQCRFRRIRTVEVFEGRLEPGEHAVPLDARLRAGAFVVARTTGDVLVARLTA</sequence>
<protein>
    <submittedName>
        <fullName evidence="1">Oxidoreductase</fullName>
    </submittedName>
</protein>
<dbReference type="EMBL" id="JABBXF010000001">
    <property type="protein sequence ID" value="NVK76054.1"/>
    <property type="molecule type" value="Genomic_DNA"/>
</dbReference>